<organism evidence="1 3">
    <name type="scientific">Medicago truncatula</name>
    <name type="common">Barrel medic</name>
    <name type="synonym">Medicago tribuloides</name>
    <dbReference type="NCBI Taxonomy" id="3880"/>
    <lineage>
        <taxon>Eukaryota</taxon>
        <taxon>Viridiplantae</taxon>
        <taxon>Streptophyta</taxon>
        <taxon>Embryophyta</taxon>
        <taxon>Tracheophyta</taxon>
        <taxon>Spermatophyta</taxon>
        <taxon>Magnoliopsida</taxon>
        <taxon>eudicotyledons</taxon>
        <taxon>Gunneridae</taxon>
        <taxon>Pentapetalae</taxon>
        <taxon>rosids</taxon>
        <taxon>fabids</taxon>
        <taxon>Fabales</taxon>
        <taxon>Fabaceae</taxon>
        <taxon>Papilionoideae</taxon>
        <taxon>50 kb inversion clade</taxon>
        <taxon>NPAAA clade</taxon>
        <taxon>Hologalegina</taxon>
        <taxon>IRL clade</taxon>
        <taxon>Trifolieae</taxon>
        <taxon>Medicago</taxon>
    </lineage>
</organism>
<protein>
    <submittedName>
        <fullName evidence="1 2">Uncharacterized protein</fullName>
    </submittedName>
</protein>
<gene>
    <name evidence="1" type="ordered locus">MTR_5g024895</name>
</gene>
<dbReference type="Proteomes" id="UP000002051">
    <property type="component" value="Chromosome 5"/>
</dbReference>
<keyword evidence="3" id="KW-1185">Reference proteome</keyword>
<reference evidence="2" key="3">
    <citation type="submission" date="2015-04" db="UniProtKB">
        <authorList>
            <consortium name="EnsemblPlants"/>
        </authorList>
    </citation>
    <scope>IDENTIFICATION</scope>
    <source>
        <strain evidence="2">cv. Jemalong A17</strain>
    </source>
</reference>
<name>A0A072UDV4_MEDTR</name>
<reference evidence="1 3" key="2">
    <citation type="journal article" date="2014" name="BMC Genomics">
        <title>An improved genome release (version Mt4.0) for the model legume Medicago truncatula.</title>
        <authorList>
            <person name="Tang H."/>
            <person name="Krishnakumar V."/>
            <person name="Bidwell S."/>
            <person name="Rosen B."/>
            <person name="Chan A."/>
            <person name="Zhou S."/>
            <person name="Gentzbittel L."/>
            <person name="Childs K.L."/>
            <person name="Yandell M."/>
            <person name="Gundlach H."/>
            <person name="Mayer K.F."/>
            <person name="Schwartz D.C."/>
            <person name="Town C.D."/>
        </authorList>
    </citation>
    <scope>GENOME REANNOTATION</scope>
    <source>
        <strain evidence="1">A17</strain>
        <strain evidence="2 3">cv. Jemalong A17</strain>
    </source>
</reference>
<proteinExistence type="predicted"/>
<evidence type="ECO:0000313" key="2">
    <source>
        <dbReference type="EnsemblPlants" id="KEH27636"/>
    </source>
</evidence>
<sequence length="85" mass="9687">MFPNLIRYLPCQAKPVKHLSDHGVVARAIDRLTQMHLKLKEYTMLSKSWVSIGALSVHSLNWKELIHSRKPLTASWIHSGEGKIS</sequence>
<dbReference type="AlphaFoldDB" id="A0A072UDV4"/>
<reference evidence="1 3" key="1">
    <citation type="journal article" date="2011" name="Nature">
        <title>The Medicago genome provides insight into the evolution of rhizobial symbioses.</title>
        <authorList>
            <person name="Young N.D."/>
            <person name="Debelle F."/>
            <person name="Oldroyd G.E."/>
            <person name="Geurts R."/>
            <person name="Cannon S.B."/>
            <person name="Udvardi M.K."/>
            <person name="Benedito V.A."/>
            <person name="Mayer K.F."/>
            <person name="Gouzy J."/>
            <person name="Schoof H."/>
            <person name="Van de Peer Y."/>
            <person name="Proost S."/>
            <person name="Cook D.R."/>
            <person name="Meyers B.C."/>
            <person name="Spannagl M."/>
            <person name="Cheung F."/>
            <person name="De Mita S."/>
            <person name="Krishnakumar V."/>
            <person name="Gundlach H."/>
            <person name="Zhou S."/>
            <person name="Mudge J."/>
            <person name="Bharti A.K."/>
            <person name="Murray J.D."/>
            <person name="Naoumkina M.A."/>
            <person name="Rosen B."/>
            <person name="Silverstein K.A."/>
            <person name="Tang H."/>
            <person name="Rombauts S."/>
            <person name="Zhao P.X."/>
            <person name="Zhou P."/>
            <person name="Barbe V."/>
            <person name="Bardou P."/>
            <person name="Bechner M."/>
            <person name="Bellec A."/>
            <person name="Berger A."/>
            <person name="Berges H."/>
            <person name="Bidwell S."/>
            <person name="Bisseling T."/>
            <person name="Choisne N."/>
            <person name="Couloux A."/>
            <person name="Denny R."/>
            <person name="Deshpande S."/>
            <person name="Dai X."/>
            <person name="Doyle J.J."/>
            <person name="Dudez A.M."/>
            <person name="Farmer A.D."/>
            <person name="Fouteau S."/>
            <person name="Franken C."/>
            <person name="Gibelin C."/>
            <person name="Gish J."/>
            <person name="Goldstein S."/>
            <person name="Gonzalez A.J."/>
            <person name="Green P.J."/>
            <person name="Hallab A."/>
            <person name="Hartog M."/>
            <person name="Hua A."/>
            <person name="Humphray S.J."/>
            <person name="Jeong D.H."/>
            <person name="Jing Y."/>
            <person name="Jocker A."/>
            <person name="Kenton S.M."/>
            <person name="Kim D.J."/>
            <person name="Klee K."/>
            <person name="Lai H."/>
            <person name="Lang C."/>
            <person name="Lin S."/>
            <person name="Macmil S.L."/>
            <person name="Magdelenat G."/>
            <person name="Matthews L."/>
            <person name="McCorrison J."/>
            <person name="Monaghan E.L."/>
            <person name="Mun J.H."/>
            <person name="Najar F.Z."/>
            <person name="Nicholson C."/>
            <person name="Noirot C."/>
            <person name="O'Bleness M."/>
            <person name="Paule C.R."/>
            <person name="Poulain J."/>
            <person name="Prion F."/>
            <person name="Qin B."/>
            <person name="Qu C."/>
            <person name="Retzel E.F."/>
            <person name="Riddle C."/>
            <person name="Sallet E."/>
            <person name="Samain S."/>
            <person name="Samson N."/>
            <person name="Sanders I."/>
            <person name="Saurat O."/>
            <person name="Scarpelli C."/>
            <person name="Schiex T."/>
            <person name="Segurens B."/>
            <person name="Severin A.J."/>
            <person name="Sherrier D.J."/>
            <person name="Shi R."/>
            <person name="Sims S."/>
            <person name="Singer S.R."/>
            <person name="Sinharoy S."/>
            <person name="Sterck L."/>
            <person name="Viollet A."/>
            <person name="Wang B.B."/>
            <person name="Wang K."/>
            <person name="Wang M."/>
            <person name="Wang X."/>
            <person name="Warfsmann J."/>
            <person name="Weissenbach J."/>
            <person name="White D.D."/>
            <person name="White J.D."/>
            <person name="Wiley G.B."/>
            <person name="Wincker P."/>
            <person name="Xing Y."/>
            <person name="Yang L."/>
            <person name="Yao Z."/>
            <person name="Ying F."/>
            <person name="Zhai J."/>
            <person name="Zhou L."/>
            <person name="Zuber A."/>
            <person name="Denarie J."/>
            <person name="Dixon R.A."/>
            <person name="May G.D."/>
            <person name="Schwartz D.C."/>
            <person name="Rogers J."/>
            <person name="Quetier F."/>
            <person name="Town C.D."/>
            <person name="Roe B.A."/>
        </authorList>
    </citation>
    <scope>NUCLEOTIDE SEQUENCE [LARGE SCALE GENOMIC DNA]</scope>
    <source>
        <strain evidence="1">A17</strain>
        <strain evidence="2 3">cv. Jemalong A17</strain>
    </source>
</reference>
<evidence type="ECO:0000313" key="1">
    <source>
        <dbReference type="EMBL" id="KEH27636.1"/>
    </source>
</evidence>
<dbReference type="HOGENOM" id="CLU_2516060_0_0_1"/>
<dbReference type="EMBL" id="CM001221">
    <property type="protein sequence ID" value="KEH27636.1"/>
    <property type="molecule type" value="Genomic_DNA"/>
</dbReference>
<evidence type="ECO:0000313" key="3">
    <source>
        <dbReference type="Proteomes" id="UP000002051"/>
    </source>
</evidence>
<dbReference type="EnsemblPlants" id="KEH27636">
    <property type="protein sequence ID" value="KEH27636"/>
    <property type="gene ID" value="MTR_5g024895"/>
</dbReference>
<accession>A0A072UDV4</accession>